<evidence type="ECO:0000256" key="3">
    <source>
        <dbReference type="ARBA" id="ARBA00022801"/>
    </source>
</evidence>
<dbReference type="EMBL" id="QGMK01003309">
    <property type="protein sequence ID" value="TVY53285.1"/>
    <property type="molecule type" value="Genomic_DNA"/>
</dbReference>
<dbReference type="GO" id="GO:0004348">
    <property type="term" value="F:glucosylceramidase activity"/>
    <property type="evidence" value="ECO:0007669"/>
    <property type="project" value="InterPro"/>
</dbReference>
<dbReference type="OrthoDB" id="2012278at2759"/>
<evidence type="ECO:0000256" key="5">
    <source>
        <dbReference type="SAM" id="SignalP"/>
    </source>
</evidence>
<dbReference type="InterPro" id="IPR013780">
    <property type="entry name" value="Glyco_hydro_b"/>
</dbReference>
<evidence type="ECO:0000313" key="8">
    <source>
        <dbReference type="Proteomes" id="UP000469558"/>
    </source>
</evidence>
<reference evidence="7 8" key="1">
    <citation type="submission" date="2018-05" db="EMBL/GenBank/DDBJ databases">
        <title>Genome sequencing and assembly of the regulated plant pathogen Lachnellula willkommii and related sister species for the development of diagnostic species identification markers.</title>
        <authorList>
            <person name="Giroux E."/>
            <person name="Bilodeau G."/>
        </authorList>
    </citation>
    <scope>NUCLEOTIDE SEQUENCE [LARGE SCALE GENOMIC DNA]</scope>
    <source>
        <strain evidence="7 8">CBS 268.59</strain>
    </source>
</reference>
<dbReference type="Proteomes" id="UP000469558">
    <property type="component" value="Unassembled WGS sequence"/>
</dbReference>
<dbReference type="GO" id="GO:0006680">
    <property type="term" value="P:glucosylceramide catabolic process"/>
    <property type="evidence" value="ECO:0007669"/>
    <property type="project" value="TreeGrafter"/>
</dbReference>
<feature type="region of interest" description="Disordered" evidence="4">
    <location>
        <begin position="91"/>
        <end position="114"/>
    </location>
</feature>
<name>A0A8T9BST9_9HELO</name>
<dbReference type="Pfam" id="PF14587">
    <property type="entry name" value="Glyco_hydr_30_2"/>
    <property type="match status" value="1"/>
</dbReference>
<dbReference type="PANTHER" id="PTHR11069">
    <property type="entry name" value="GLUCOSYLCERAMIDASE"/>
    <property type="match status" value="1"/>
</dbReference>
<feature type="domain" description="Endo-beta-1,6-galactanase-like" evidence="6">
    <location>
        <begin position="28"/>
        <end position="248"/>
    </location>
</feature>
<feature type="compositionally biased region" description="Low complexity" evidence="4">
    <location>
        <begin position="103"/>
        <end position="114"/>
    </location>
</feature>
<evidence type="ECO:0000256" key="4">
    <source>
        <dbReference type="SAM" id="MobiDB-lite"/>
    </source>
</evidence>
<dbReference type="GO" id="GO:0016020">
    <property type="term" value="C:membrane"/>
    <property type="evidence" value="ECO:0007669"/>
    <property type="project" value="GOC"/>
</dbReference>
<feature type="signal peptide" evidence="5">
    <location>
        <begin position="1"/>
        <end position="17"/>
    </location>
</feature>
<dbReference type="Gene3D" id="3.20.20.80">
    <property type="entry name" value="Glycosidases"/>
    <property type="match status" value="1"/>
</dbReference>
<sequence length="399" mass="42358">MYTFALLLAVSFPFVAGQSEIDKRQTTTAITINLSQTYQIIDGFGFSEAFQRANTIVSLAPTAQKYALDLLFSPTVGAGLTILRNGIGSSPDSSSDHMNSILPKSPGSPGSTPSYVWDGKDSGQLFVAQQAVQTYGVKTVYADAWSAPGFMKTNGNDANGGSLCGVTGASCASGDWRQAYADYLVRYVLYYQDAGVNITHLGFLNEPELTTTYASMISSAAQAADFIKILYPTLQKTGLADTVHIACCDAEGWSDQRSMTSGLSAVNSMLGLITGHAYTSQPSSPISTPHRVWQTEWADLNGAWQPAWYSSGGAGEGLTWANNIHTGLTAANCSGYLYWVGAQGGDTNSKLIKITNGVVTPSKRLWAFGQFSRAVRPGAVRIGTSSGSLKTSAYKNVDG</sequence>
<dbReference type="Gene3D" id="2.60.40.1180">
    <property type="entry name" value="Golgi alpha-mannosidase II"/>
    <property type="match status" value="1"/>
</dbReference>
<accession>A0A8T9BST9</accession>
<comment type="similarity">
    <text evidence="1">Belongs to the glycosyl hydrolase 30 family.</text>
</comment>
<feature type="chain" id="PRO_5035741032" evidence="5">
    <location>
        <begin position="18"/>
        <end position="399"/>
    </location>
</feature>
<evidence type="ECO:0000313" key="7">
    <source>
        <dbReference type="EMBL" id="TVY53285.1"/>
    </source>
</evidence>
<dbReference type="SUPFAM" id="SSF51445">
    <property type="entry name" value="(Trans)glycosidases"/>
    <property type="match status" value="1"/>
</dbReference>
<dbReference type="InterPro" id="IPR039514">
    <property type="entry name" value="6GAL-like"/>
</dbReference>
<keyword evidence="2 5" id="KW-0732">Signal</keyword>
<dbReference type="InterPro" id="IPR001139">
    <property type="entry name" value="Glyco_hydro_30"/>
</dbReference>
<evidence type="ECO:0000256" key="1">
    <source>
        <dbReference type="ARBA" id="ARBA00005382"/>
    </source>
</evidence>
<feature type="non-terminal residue" evidence="7">
    <location>
        <position position="1"/>
    </location>
</feature>
<evidence type="ECO:0000259" key="6">
    <source>
        <dbReference type="Pfam" id="PF14587"/>
    </source>
</evidence>
<organism evidence="7 8">
    <name type="scientific">Lachnellula suecica</name>
    <dbReference type="NCBI Taxonomy" id="602035"/>
    <lineage>
        <taxon>Eukaryota</taxon>
        <taxon>Fungi</taxon>
        <taxon>Dikarya</taxon>
        <taxon>Ascomycota</taxon>
        <taxon>Pezizomycotina</taxon>
        <taxon>Leotiomycetes</taxon>
        <taxon>Helotiales</taxon>
        <taxon>Lachnaceae</taxon>
        <taxon>Lachnellula</taxon>
    </lineage>
</organism>
<gene>
    <name evidence="7" type="primary">gba-1</name>
    <name evidence="7" type="ORF">LSUE1_G010121</name>
</gene>
<dbReference type="InterPro" id="IPR017853">
    <property type="entry name" value="GH"/>
</dbReference>
<proteinExistence type="inferred from homology"/>
<evidence type="ECO:0000256" key="2">
    <source>
        <dbReference type="ARBA" id="ARBA00022729"/>
    </source>
</evidence>
<protein>
    <submittedName>
        <fullName evidence="7">Putative glucosylceramidase</fullName>
    </submittedName>
</protein>
<comment type="caution">
    <text evidence="7">The sequence shown here is derived from an EMBL/GenBank/DDBJ whole genome shotgun (WGS) entry which is preliminary data.</text>
</comment>
<keyword evidence="8" id="KW-1185">Reference proteome</keyword>
<dbReference type="AlphaFoldDB" id="A0A8T9BST9"/>
<keyword evidence="3" id="KW-0378">Hydrolase</keyword>
<dbReference type="PANTHER" id="PTHR11069:SF23">
    <property type="entry name" value="LYSOSOMAL ACID GLUCOSYLCERAMIDASE"/>
    <property type="match status" value="1"/>
</dbReference>